<feature type="domain" description="HTH merR-type" evidence="2">
    <location>
        <begin position="1"/>
        <end position="69"/>
    </location>
</feature>
<dbReference type="PROSITE" id="PS50937">
    <property type="entry name" value="HTH_MERR_2"/>
    <property type="match status" value="1"/>
</dbReference>
<dbReference type="GO" id="GO:0003677">
    <property type="term" value="F:DNA binding"/>
    <property type="evidence" value="ECO:0007669"/>
    <property type="project" value="UniProtKB-KW"/>
</dbReference>
<dbReference type="AlphaFoldDB" id="A0A848BU29"/>
<dbReference type="InterPro" id="IPR000551">
    <property type="entry name" value="MerR-type_HTH_dom"/>
</dbReference>
<dbReference type="InterPro" id="IPR047057">
    <property type="entry name" value="MerR_fam"/>
</dbReference>
<accession>A0A848BU29</accession>
<dbReference type="CDD" id="cd01109">
    <property type="entry name" value="HTH_YyaN"/>
    <property type="match status" value="1"/>
</dbReference>
<gene>
    <name evidence="3" type="ORF">HF872_09020</name>
</gene>
<dbReference type="GO" id="GO:0003700">
    <property type="term" value="F:DNA-binding transcription factor activity"/>
    <property type="evidence" value="ECO:0007669"/>
    <property type="project" value="InterPro"/>
</dbReference>
<organism evidence="3 4">
    <name type="scientific">Megasphaera hexanoica</name>
    <dbReference type="NCBI Taxonomy" id="1675036"/>
    <lineage>
        <taxon>Bacteria</taxon>
        <taxon>Bacillati</taxon>
        <taxon>Bacillota</taxon>
        <taxon>Negativicutes</taxon>
        <taxon>Veillonellales</taxon>
        <taxon>Veillonellaceae</taxon>
        <taxon>Megasphaera</taxon>
    </lineage>
</organism>
<dbReference type="PANTHER" id="PTHR30204:SF98">
    <property type="entry name" value="HTH-TYPE TRANSCRIPTIONAL REGULATOR ADHR"/>
    <property type="match status" value="1"/>
</dbReference>
<dbReference type="InterPro" id="IPR009061">
    <property type="entry name" value="DNA-bd_dom_put_sf"/>
</dbReference>
<comment type="caution">
    <text evidence="3">The sequence shown here is derived from an EMBL/GenBank/DDBJ whole genome shotgun (WGS) entry which is preliminary data.</text>
</comment>
<dbReference type="RefSeq" id="WP_150824447.1">
    <property type="nucleotide sequence ID" value="NZ_JABAFG010000014.1"/>
</dbReference>
<reference evidence="3 4" key="1">
    <citation type="submission" date="2020-04" db="EMBL/GenBank/DDBJ databases">
        <authorList>
            <person name="Hitch T.C.A."/>
            <person name="Wylensek D."/>
            <person name="Clavel T."/>
        </authorList>
    </citation>
    <scope>NUCLEOTIDE SEQUENCE [LARGE SCALE GENOMIC DNA]</scope>
    <source>
        <strain evidence="3 4">Oil-RF-744-FAT-WT-6-1</strain>
    </source>
</reference>
<dbReference type="SMART" id="SM00422">
    <property type="entry name" value="HTH_MERR"/>
    <property type="match status" value="1"/>
</dbReference>
<evidence type="ECO:0000259" key="2">
    <source>
        <dbReference type="PROSITE" id="PS50937"/>
    </source>
</evidence>
<protein>
    <submittedName>
        <fullName evidence="3">MerR family transcriptional regulator</fullName>
    </submittedName>
</protein>
<evidence type="ECO:0000256" key="1">
    <source>
        <dbReference type="ARBA" id="ARBA00023125"/>
    </source>
</evidence>
<dbReference type="SUPFAM" id="SSF46955">
    <property type="entry name" value="Putative DNA-binding domain"/>
    <property type="match status" value="1"/>
</dbReference>
<evidence type="ECO:0000313" key="3">
    <source>
        <dbReference type="EMBL" id="NME28755.1"/>
    </source>
</evidence>
<sequence>MFIREMAKRVHLSEDTLRYYEKIGLLAHVPRDAGGHRVYGEVEIEEVQKIVYLKASGLSLNDIRNYLELMQGGKEGKEQQHILLLATQKTLLRKMVELQQSLKKINQLLYTRHQTCMMAGSQTVPE</sequence>
<evidence type="ECO:0000313" key="4">
    <source>
        <dbReference type="Proteomes" id="UP000591071"/>
    </source>
</evidence>
<name>A0A848BU29_9FIRM</name>
<dbReference type="Gene3D" id="1.10.1660.10">
    <property type="match status" value="1"/>
</dbReference>
<proteinExistence type="predicted"/>
<dbReference type="PANTHER" id="PTHR30204">
    <property type="entry name" value="REDOX-CYCLING DRUG-SENSING TRANSCRIPTIONAL ACTIVATOR SOXR"/>
    <property type="match status" value="1"/>
</dbReference>
<dbReference type="Proteomes" id="UP000591071">
    <property type="component" value="Unassembled WGS sequence"/>
</dbReference>
<dbReference type="EMBL" id="JABAFG010000014">
    <property type="protein sequence ID" value="NME28755.1"/>
    <property type="molecule type" value="Genomic_DNA"/>
</dbReference>
<dbReference type="Pfam" id="PF13411">
    <property type="entry name" value="MerR_1"/>
    <property type="match status" value="1"/>
</dbReference>
<keyword evidence="1" id="KW-0238">DNA-binding</keyword>